<sequence length="480" mass="52061">MNTRHLADLPSPIASVPFRAAERVDPYWEGMFATGSSDGWVSASQHRRAPASQMRWSGIPPRYVTGQDQALKEMRTNRHRPSILAALGAVSSWRTVTREQLACIAGSRVMGNTYPAALSAPFSAGLLAHGYVSAGMNRLAPAAQRMSMWTVGDQIDAYAQYRKSLTFAEHIAITGGQDWSSEHRFDRHNVLTTELALRVAEFCDVATVLGEKQISLPSMLAASGLQVQQADLGRRADAGIVRRDGLVIALETTASVGEAFRRKMAKWAQILQRHPTYELPLVVLVVDVSTPSQATSAAAKNTAHAEIQAAIREAVRDYPGTALNRTAARLGVVSWTDWFPGPHQIADSINGLTASFLARGTNGGEDGWRPVQLLDVAQLPYREGSTMAGEMISTNARLLAGTPYWLRPGTVPRTYQYLLNQVGTGGIDTLKHPSVPDRMTGPGFTQQVAGRKWRGLVSLGEFTASSTPHDPQAVDADRSP</sequence>
<dbReference type="EMBL" id="JAGIOD010000001">
    <property type="protein sequence ID" value="MBP2382825.1"/>
    <property type="molecule type" value="Genomic_DNA"/>
</dbReference>
<reference evidence="2 3" key="1">
    <citation type="submission" date="2021-03" db="EMBL/GenBank/DDBJ databases">
        <title>Sequencing the genomes of 1000 actinobacteria strains.</title>
        <authorList>
            <person name="Klenk H.-P."/>
        </authorList>
    </citation>
    <scope>NUCLEOTIDE SEQUENCE [LARGE SCALE GENOMIC DNA]</scope>
    <source>
        <strain evidence="2 3">DSM 14566</strain>
    </source>
</reference>
<feature type="region of interest" description="Disordered" evidence="1">
    <location>
        <begin position="461"/>
        <end position="480"/>
    </location>
</feature>
<evidence type="ECO:0000256" key="1">
    <source>
        <dbReference type="SAM" id="MobiDB-lite"/>
    </source>
</evidence>
<comment type="caution">
    <text evidence="2">The sequence shown here is derived from an EMBL/GenBank/DDBJ whole genome shotgun (WGS) entry which is preliminary data.</text>
</comment>
<proteinExistence type="predicted"/>
<evidence type="ECO:0000313" key="3">
    <source>
        <dbReference type="Proteomes" id="UP001519290"/>
    </source>
</evidence>
<accession>A0ABS4X2Y5</accession>
<evidence type="ECO:0000313" key="2">
    <source>
        <dbReference type="EMBL" id="MBP2382825.1"/>
    </source>
</evidence>
<organism evidence="2 3">
    <name type="scientific">Brachybacterium sacelli</name>
    <dbReference type="NCBI Taxonomy" id="173364"/>
    <lineage>
        <taxon>Bacteria</taxon>
        <taxon>Bacillati</taxon>
        <taxon>Actinomycetota</taxon>
        <taxon>Actinomycetes</taxon>
        <taxon>Micrococcales</taxon>
        <taxon>Dermabacteraceae</taxon>
        <taxon>Brachybacterium</taxon>
    </lineage>
</organism>
<keyword evidence="3" id="KW-1185">Reference proteome</keyword>
<protein>
    <submittedName>
        <fullName evidence="2">Uncharacterized protein</fullName>
    </submittedName>
</protein>
<dbReference type="Proteomes" id="UP001519290">
    <property type="component" value="Unassembled WGS sequence"/>
</dbReference>
<gene>
    <name evidence="2" type="ORF">JOF43_002782</name>
</gene>
<dbReference type="RefSeq" id="WP_209902912.1">
    <property type="nucleotide sequence ID" value="NZ_BAAAJW010000027.1"/>
</dbReference>
<name>A0ABS4X2Y5_9MICO</name>